<dbReference type="EnsemblProtists" id="EOD22486">
    <property type="protein sequence ID" value="EOD22486"/>
    <property type="gene ID" value="EMIHUDRAFT_240252"/>
</dbReference>
<dbReference type="GO" id="GO:0008168">
    <property type="term" value="F:methyltransferase activity"/>
    <property type="evidence" value="ECO:0007669"/>
    <property type="project" value="TreeGrafter"/>
</dbReference>
<reference evidence="3" key="1">
    <citation type="journal article" date="2013" name="Nature">
        <title>Pan genome of the phytoplankton Emiliania underpins its global distribution.</title>
        <authorList>
            <person name="Read B.A."/>
            <person name="Kegel J."/>
            <person name="Klute M.J."/>
            <person name="Kuo A."/>
            <person name="Lefebvre S.C."/>
            <person name="Maumus F."/>
            <person name="Mayer C."/>
            <person name="Miller J."/>
            <person name="Monier A."/>
            <person name="Salamov A."/>
            <person name="Young J."/>
            <person name="Aguilar M."/>
            <person name="Claverie J.M."/>
            <person name="Frickenhaus S."/>
            <person name="Gonzalez K."/>
            <person name="Herman E.K."/>
            <person name="Lin Y.C."/>
            <person name="Napier J."/>
            <person name="Ogata H."/>
            <person name="Sarno A.F."/>
            <person name="Shmutz J."/>
            <person name="Schroeder D."/>
            <person name="de Vargas C."/>
            <person name="Verret F."/>
            <person name="von Dassow P."/>
            <person name="Valentin K."/>
            <person name="Van de Peer Y."/>
            <person name="Wheeler G."/>
            <person name="Dacks J.B."/>
            <person name="Delwiche C.F."/>
            <person name="Dyhrman S.T."/>
            <person name="Glockner G."/>
            <person name="John U."/>
            <person name="Richards T."/>
            <person name="Worden A.Z."/>
            <person name="Zhang X."/>
            <person name="Grigoriev I.V."/>
            <person name="Allen A.E."/>
            <person name="Bidle K."/>
            <person name="Borodovsky M."/>
            <person name="Bowler C."/>
            <person name="Brownlee C."/>
            <person name="Cock J.M."/>
            <person name="Elias M."/>
            <person name="Gladyshev V.N."/>
            <person name="Groth M."/>
            <person name="Guda C."/>
            <person name="Hadaegh A."/>
            <person name="Iglesias-Rodriguez M.D."/>
            <person name="Jenkins J."/>
            <person name="Jones B.M."/>
            <person name="Lawson T."/>
            <person name="Leese F."/>
            <person name="Lindquist E."/>
            <person name="Lobanov A."/>
            <person name="Lomsadze A."/>
            <person name="Malik S.B."/>
            <person name="Marsh M.E."/>
            <person name="Mackinder L."/>
            <person name="Mock T."/>
            <person name="Mueller-Roeber B."/>
            <person name="Pagarete A."/>
            <person name="Parker M."/>
            <person name="Probert I."/>
            <person name="Quesneville H."/>
            <person name="Raines C."/>
            <person name="Rensing S.A."/>
            <person name="Riano-Pachon D.M."/>
            <person name="Richier S."/>
            <person name="Rokitta S."/>
            <person name="Shiraiwa Y."/>
            <person name="Soanes D.M."/>
            <person name="van der Giezen M."/>
            <person name="Wahlund T.M."/>
            <person name="Williams B."/>
            <person name="Wilson W."/>
            <person name="Wolfe G."/>
            <person name="Wurch L.L."/>
        </authorList>
    </citation>
    <scope>NUCLEOTIDE SEQUENCE</scope>
</reference>
<dbReference type="GeneID" id="17268036"/>
<dbReference type="PANTHER" id="PTHR43591">
    <property type="entry name" value="METHYLTRANSFERASE"/>
    <property type="match status" value="1"/>
</dbReference>
<sequence length="269" mass="28890">MNSLMQELPSIYKIAAMQITPMWKHMAEHASVKLNLAPTTILDLACGPGEPACTLAKTFPNASVTASDFTDGMLAQAQERVAENGLGDQVTVAKLDFNDLSSIASESIDLVTCSLGLHIPVDGPSQALSEISRVLKPGGTCIATIWEEVNMCDLCMKTMEEVTGEPFQMPFDPVAWAGGRMDPLIADAGLTLASGHNSLVPFDFNLGVARGGEDLSFKLGMIMALPKLAQMGKVEEAKATYEKHAKAFGLNEKGELVIAQDYRLLVFKK</sequence>
<dbReference type="Proteomes" id="UP000013827">
    <property type="component" value="Unassembled WGS sequence"/>
</dbReference>
<dbReference type="PANTHER" id="PTHR43591:SF24">
    <property type="entry name" value="2-METHOXY-6-POLYPRENYL-1,4-BENZOQUINOL METHYLASE, MITOCHONDRIAL"/>
    <property type="match status" value="1"/>
</dbReference>
<evidence type="ECO:0000313" key="3">
    <source>
        <dbReference type="Proteomes" id="UP000013827"/>
    </source>
</evidence>
<protein>
    <recommendedName>
        <fullName evidence="1">Methyltransferase domain-containing protein</fullName>
    </recommendedName>
</protein>
<feature type="domain" description="Methyltransferase" evidence="1">
    <location>
        <begin position="41"/>
        <end position="139"/>
    </location>
</feature>
<dbReference type="Pfam" id="PF13649">
    <property type="entry name" value="Methyltransf_25"/>
    <property type="match status" value="1"/>
</dbReference>
<dbReference type="SUPFAM" id="SSF53335">
    <property type="entry name" value="S-adenosyl-L-methionine-dependent methyltransferases"/>
    <property type="match status" value="1"/>
</dbReference>
<proteinExistence type="predicted"/>
<dbReference type="CDD" id="cd02440">
    <property type="entry name" value="AdoMet_MTases"/>
    <property type="match status" value="1"/>
</dbReference>
<dbReference type="Gene3D" id="3.40.50.150">
    <property type="entry name" value="Vaccinia Virus protein VP39"/>
    <property type="match status" value="1"/>
</dbReference>
<dbReference type="RefSeq" id="XP_005774915.1">
    <property type="nucleotide sequence ID" value="XM_005774858.1"/>
</dbReference>
<dbReference type="PaxDb" id="2903-EOD22486"/>
<dbReference type="KEGG" id="ehx:EMIHUDRAFT_240252"/>
<evidence type="ECO:0000259" key="1">
    <source>
        <dbReference type="Pfam" id="PF13649"/>
    </source>
</evidence>
<accession>A0A0D3JG51</accession>
<name>A0A0D3JG51_EMIH1</name>
<reference evidence="2" key="2">
    <citation type="submission" date="2024-10" db="UniProtKB">
        <authorList>
            <consortium name="EnsemblProtists"/>
        </authorList>
    </citation>
    <scope>IDENTIFICATION</scope>
</reference>
<dbReference type="InterPro" id="IPR029063">
    <property type="entry name" value="SAM-dependent_MTases_sf"/>
</dbReference>
<evidence type="ECO:0000313" key="2">
    <source>
        <dbReference type="EnsemblProtists" id="EOD22486"/>
    </source>
</evidence>
<dbReference type="HOGENOM" id="CLU_901452_0_0_1"/>
<organism evidence="2 3">
    <name type="scientific">Emiliania huxleyi (strain CCMP1516)</name>
    <dbReference type="NCBI Taxonomy" id="280463"/>
    <lineage>
        <taxon>Eukaryota</taxon>
        <taxon>Haptista</taxon>
        <taxon>Haptophyta</taxon>
        <taxon>Prymnesiophyceae</taxon>
        <taxon>Isochrysidales</taxon>
        <taxon>Noelaerhabdaceae</taxon>
        <taxon>Emiliania</taxon>
    </lineage>
</organism>
<dbReference type="AlphaFoldDB" id="A0A0D3JG51"/>
<dbReference type="eggNOG" id="ENOG502SANJ">
    <property type="taxonomic scope" value="Eukaryota"/>
</dbReference>
<keyword evidence="3" id="KW-1185">Reference proteome</keyword>
<dbReference type="InterPro" id="IPR041698">
    <property type="entry name" value="Methyltransf_25"/>
</dbReference>